<organism evidence="3 4">
    <name type="scientific">Staphylococcus pseudintermedius</name>
    <dbReference type="NCBI Taxonomy" id="283734"/>
    <lineage>
        <taxon>Bacteria</taxon>
        <taxon>Bacillati</taxon>
        <taxon>Bacillota</taxon>
        <taxon>Bacilli</taxon>
        <taxon>Bacillales</taxon>
        <taxon>Staphylococcaceae</taxon>
        <taxon>Staphylococcus</taxon>
        <taxon>Staphylococcus intermedius group</taxon>
    </lineage>
</organism>
<gene>
    <name evidence="3" type="ORF">DD924_07285</name>
</gene>
<dbReference type="InterPro" id="IPR035364">
    <property type="entry name" value="Beta_sandwich_GH101"/>
</dbReference>
<evidence type="ECO:0000259" key="1">
    <source>
        <dbReference type="Pfam" id="PF12905"/>
    </source>
</evidence>
<accession>A0A317ZAV5</accession>
<feature type="domain" description="Glycosyl hydrolase 101 beta-sandwich" evidence="2">
    <location>
        <begin position="243"/>
        <end position="352"/>
    </location>
</feature>
<dbReference type="GO" id="GO:0033926">
    <property type="term" value="F:endo-alpha-N-acetylgalactosaminidase activity"/>
    <property type="evidence" value="ECO:0007669"/>
    <property type="project" value="InterPro"/>
</dbReference>
<dbReference type="Gene3D" id="2.60.40.1180">
    <property type="entry name" value="Golgi alpha-mannosidase II"/>
    <property type="match status" value="1"/>
</dbReference>
<comment type="caution">
    <text evidence="3">The sequence shown here is derived from an EMBL/GenBank/DDBJ whole genome shotgun (WGS) entry which is preliminary data.</text>
</comment>
<feature type="domain" description="Endo-alpha-N-acetylgalactosaminidase" evidence="1">
    <location>
        <begin position="1"/>
        <end position="236"/>
    </location>
</feature>
<dbReference type="InterPro" id="IPR013780">
    <property type="entry name" value="Glyco_hydro_b"/>
</dbReference>
<feature type="non-terminal residue" evidence="3">
    <location>
        <position position="1"/>
    </location>
</feature>
<sequence>GLGQSILLKGYNSEGHDSGHLDYANIGQRIGGVKDFKTLLQKGADYGARFGLHVNASETYPESQAFNPALLRKDANGNYMYGWNWLDQGFNIDADYDLIHGRKERFEALKQIVGDDLDFIYVDVWGNGQSGDNTAWPSHQLAKEINDLGWRVGVEWGHGMEYDSTFQHWAADLTYGSYQNKGINSEVARFLRNHQKDSWVGNYPKYSGAADFPLLGGYDMKDFEGWQGRNDYSAYIKNIFNVDVPTKFLQHYKVMRIVDGEPVKMTANGQTIDWTPEMQVDLQNEAGDQVTVKRKSNDYENDIDNYRSRTIELNGRTVLDGDSYLLPWNWDANGQPLTGDNEKLYHWNKKGG</sequence>
<evidence type="ECO:0000313" key="3">
    <source>
        <dbReference type="EMBL" id="PWZ98587.1"/>
    </source>
</evidence>
<dbReference type="Pfam" id="PF17451">
    <property type="entry name" value="Glyco_hyd_101C"/>
    <property type="match status" value="1"/>
</dbReference>
<feature type="non-terminal residue" evidence="3">
    <location>
        <position position="352"/>
    </location>
</feature>
<dbReference type="Proteomes" id="UP000246351">
    <property type="component" value="Unassembled WGS sequence"/>
</dbReference>
<dbReference type="Gene3D" id="3.20.20.80">
    <property type="entry name" value="Glycosidases"/>
    <property type="match status" value="1"/>
</dbReference>
<dbReference type="Pfam" id="PF12905">
    <property type="entry name" value="Glyco_hydro_101"/>
    <property type="match status" value="1"/>
</dbReference>
<keyword evidence="3" id="KW-0378">Hydrolase</keyword>
<dbReference type="AlphaFoldDB" id="A0A317ZAV5"/>
<reference evidence="3 4" key="1">
    <citation type="journal article" date="2018" name="Vet. Microbiol.">
        <title>Clonal diversity and geographic distribution of methicillin-resistant Staphylococcus pseudintermedius from Australian animals: Discovery of novel sequence types.</title>
        <authorList>
            <person name="Worthing K.A."/>
            <person name="Abraham S."/>
            <person name="Coombs G.W."/>
            <person name="Pang S."/>
            <person name="Saputra S."/>
            <person name="Jordan D."/>
            <person name="Trott D.J."/>
            <person name="Norris J.M."/>
        </authorList>
    </citation>
    <scope>NUCLEOTIDE SEQUENCE [LARGE SCALE GENOMIC DNA]</scope>
    <source>
        <strain evidence="3 4">ST71 3</strain>
    </source>
</reference>
<protein>
    <submittedName>
        <fullName evidence="3">Glycoside hydrolase</fullName>
    </submittedName>
</protein>
<evidence type="ECO:0000313" key="4">
    <source>
        <dbReference type="Proteomes" id="UP000246351"/>
    </source>
</evidence>
<evidence type="ECO:0000259" key="2">
    <source>
        <dbReference type="Pfam" id="PF17451"/>
    </source>
</evidence>
<dbReference type="InterPro" id="IPR025706">
    <property type="entry name" value="Endoa_GalNAc"/>
</dbReference>
<proteinExistence type="predicted"/>
<dbReference type="EMBL" id="QEIV01000626">
    <property type="protein sequence ID" value="PWZ98587.1"/>
    <property type="molecule type" value="Genomic_DNA"/>
</dbReference>
<name>A0A317ZAV5_STAPS</name>
<dbReference type="CDD" id="cd14244">
    <property type="entry name" value="GH_101_like"/>
    <property type="match status" value="1"/>
</dbReference>